<name>A0A6A4GGU4_9AGAR</name>
<evidence type="ECO:0000313" key="2">
    <source>
        <dbReference type="Proteomes" id="UP000799118"/>
    </source>
</evidence>
<dbReference type="EMBL" id="ML770117">
    <property type="protein sequence ID" value="KAE9384583.1"/>
    <property type="molecule type" value="Genomic_DNA"/>
</dbReference>
<reference evidence="1" key="1">
    <citation type="journal article" date="2019" name="Environ. Microbiol.">
        <title>Fungal ecological strategies reflected in gene transcription - a case study of two litter decomposers.</title>
        <authorList>
            <person name="Barbi F."/>
            <person name="Kohler A."/>
            <person name="Barry K."/>
            <person name="Baskaran P."/>
            <person name="Daum C."/>
            <person name="Fauchery L."/>
            <person name="Ihrmark K."/>
            <person name="Kuo A."/>
            <person name="LaButti K."/>
            <person name="Lipzen A."/>
            <person name="Morin E."/>
            <person name="Grigoriev I.V."/>
            <person name="Henrissat B."/>
            <person name="Lindahl B."/>
            <person name="Martin F."/>
        </authorList>
    </citation>
    <scope>NUCLEOTIDE SEQUENCE</scope>
    <source>
        <strain evidence="1">JB14</strain>
    </source>
</reference>
<accession>A0A6A4GGU4</accession>
<dbReference type="AlphaFoldDB" id="A0A6A4GGU4"/>
<organism evidence="1 2">
    <name type="scientific">Gymnopus androsaceus JB14</name>
    <dbReference type="NCBI Taxonomy" id="1447944"/>
    <lineage>
        <taxon>Eukaryota</taxon>
        <taxon>Fungi</taxon>
        <taxon>Dikarya</taxon>
        <taxon>Basidiomycota</taxon>
        <taxon>Agaricomycotina</taxon>
        <taxon>Agaricomycetes</taxon>
        <taxon>Agaricomycetidae</taxon>
        <taxon>Agaricales</taxon>
        <taxon>Marasmiineae</taxon>
        <taxon>Omphalotaceae</taxon>
        <taxon>Gymnopus</taxon>
    </lineage>
</organism>
<evidence type="ECO:0000313" key="1">
    <source>
        <dbReference type="EMBL" id="KAE9384583.1"/>
    </source>
</evidence>
<gene>
    <name evidence="1" type="ORF">BT96DRAFT_1007929</name>
</gene>
<protein>
    <submittedName>
        <fullName evidence="1">Uncharacterized protein</fullName>
    </submittedName>
</protein>
<sequence length="326" mass="35882">MARALDTVTLTTVDVENANCSMTAGYIVENPSFDLAVSVYAAALRVIGKWTLLAGRVEVTTNQRDSRSESHPATGIILSNNQCISQPLRDRPCPTSCKILPGFFCSCDFSGICCEKRTYSFSPHCGDGISTLDNCICVGATVPHGVFDRVGFGFVLKALDCELKGLEWTPPPLDASKTLDGLWEAPSLKTEGNIPSGISVIRSLIEWRPAVLRSFLSLAVTTIRQYLWSSRVPILRDRTIYMSPDVVSAIIKYANDQFPHSSETLTTGDILWAWLLKALHKRETYHLSTNSLCSIVARSKKIVHYTTFELGLRSSLPEKALQFGDA</sequence>
<proteinExistence type="predicted"/>
<keyword evidence="2" id="KW-1185">Reference proteome</keyword>
<dbReference type="Proteomes" id="UP000799118">
    <property type="component" value="Unassembled WGS sequence"/>
</dbReference>
<dbReference type="OrthoDB" id="21502at2759"/>